<evidence type="ECO:0000256" key="1">
    <source>
        <dbReference type="SAM" id="SignalP"/>
    </source>
</evidence>
<evidence type="ECO:0000313" key="3">
    <source>
        <dbReference type="Proteomes" id="UP001595833"/>
    </source>
</evidence>
<keyword evidence="1" id="KW-0732">Signal</keyword>
<organism evidence="2 3">
    <name type="scientific">Saccharothrix xinjiangensis</name>
    <dbReference type="NCBI Taxonomy" id="204798"/>
    <lineage>
        <taxon>Bacteria</taxon>
        <taxon>Bacillati</taxon>
        <taxon>Actinomycetota</taxon>
        <taxon>Actinomycetes</taxon>
        <taxon>Pseudonocardiales</taxon>
        <taxon>Pseudonocardiaceae</taxon>
        <taxon>Saccharothrix</taxon>
    </lineage>
</organism>
<dbReference type="Proteomes" id="UP001595833">
    <property type="component" value="Unassembled WGS sequence"/>
</dbReference>
<gene>
    <name evidence="2" type="ORF">ACFPFM_33380</name>
</gene>
<comment type="caution">
    <text evidence="2">The sequence shown here is derived from an EMBL/GenBank/DDBJ whole genome shotgun (WGS) entry which is preliminary data.</text>
</comment>
<reference evidence="3" key="1">
    <citation type="journal article" date="2019" name="Int. J. Syst. Evol. Microbiol.">
        <title>The Global Catalogue of Microorganisms (GCM) 10K type strain sequencing project: providing services to taxonomists for standard genome sequencing and annotation.</title>
        <authorList>
            <consortium name="The Broad Institute Genomics Platform"/>
            <consortium name="The Broad Institute Genome Sequencing Center for Infectious Disease"/>
            <person name="Wu L."/>
            <person name="Ma J."/>
        </authorList>
    </citation>
    <scope>NUCLEOTIDE SEQUENCE [LARGE SCALE GENOMIC DNA]</scope>
    <source>
        <strain evidence="3">KCTC 12848</strain>
    </source>
</reference>
<evidence type="ECO:0000313" key="2">
    <source>
        <dbReference type="EMBL" id="MFC5058629.1"/>
    </source>
</evidence>
<protein>
    <submittedName>
        <fullName evidence="2">Uncharacterized protein</fullName>
    </submittedName>
</protein>
<feature type="signal peptide" evidence="1">
    <location>
        <begin position="1"/>
        <end position="31"/>
    </location>
</feature>
<accession>A0ABV9Y9W7</accession>
<sequence>MNFLTKRLRPVLAGLAAAVVATMAFSPSASAEDRYTMRIIHDGYYVADFCLLSQAYGANKPVRAQCSGNKGANADFTISVPLGVGDRVWLDMNVVAGRDVKGITVHNGHIQNLGRHGYNFKTCLAQGLVNSYDIFCNRDGEQPVRFH</sequence>
<feature type="chain" id="PRO_5047067984" evidence="1">
    <location>
        <begin position="32"/>
        <end position="147"/>
    </location>
</feature>
<keyword evidence="3" id="KW-1185">Reference proteome</keyword>
<dbReference type="EMBL" id="JBHSJB010000033">
    <property type="protein sequence ID" value="MFC5058629.1"/>
    <property type="molecule type" value="Genomic_DNA"/>
</dbReference>
<name>A0ABV9Y9W7_9PSEU</name>
<proteinExistence type="predicted"/>
<dbReference type="RefSeq" id="WP_344038834.1">
    <property type="nucleotide sequence ID" value="NZ_BAAAKE010000013.1"/>
</dbReference>